<evidence type="ECO:0000256" key="2">
    <source>
        <dbReference type="ARBA" id="ARBA00023015"/>
    </source>
</evidence>
<dbReference type="InterPro" id="IPR013249">
    <property type="entry name" value="RNA_pol_sigma70_r4_t2"/>
</dbReference>
<dbReference type="Pfam" id="PF04542">
    <property type="entry name" value="Sigma70_r2"/>
    <property type="match status" value="1"/>
</dbReference>
<dbReference type="InterPro" id="IPR013325">
    <property type="entry name" value="RNA_pol_sigma_r2"/>
</dbReference>
<dbReference type="PANTHER" id="PTHR43133:SF8">
    <property type="entry name" value="RNA POLYMERASE SIGMA FACTOR HI_1459-RELATED"/>
    <property type="match status" value="1"/>
</dbReference>
<dbReference type="NCBIfam" id="TIGR02937">
    <property type="entry name" value="sigma70-ECF"/>
    <property type="match status" value="1"/>
</dbReference>
<keyword evidence="4" id="KW-0238">DNA-binding</keyword>
<dbReference type="InterPro" id="IPR036388">
    <property type="entry name" value="WH-like_DNA-bd_sf"/>
</dbReference>
<dbReference type="NCBIfam" id="TIGR02943">
    <property type="entry name" value="Sig70_famx1"/>
    <property type="match status" value="1"/>
</dbReference>
<evidence type="ECO:0000313" key="8">
    <source>
        <dbReference type="EMBL" id="MCS4533218.1"/>
    </source>
</evidence>
<dbReference type="InterPro" id="IPR014284">
    <property type="entry name" value="RNA_pol_sigma-70_dom"/>
</dbReference>
<sequence>MENFKKMLIALRPDILRFAKIQLRDDALAEDMVQDTLTTAIDKFQQFRGDAVLKTWIITILKNKITDYFRGRKNLSSLDELQEENAAIDAQYNQCFDENDHWLSSASPNHWGATPEEFSHRQAFFRALENCMQDLPEDTAQIFYLREVMGMDVEEICNDFDISKENCYVILHRARNGLRKCLQHRWFDLSD</sequence>
<dbReference type="SUPFAM" id="SSF88659">
    <property type="entry name" value="Sigma3 and sigma4 domains of RNA polymerase sigma factors"/>
    <property type="match status" value="1"/>
</dbReference>
<dbReference type="InterPro" id="IPR039425">
    <property type="entry name" value="RNA_pol_sigma-70-like"/>
</dbReference>
<dbReference type="EMBL" id="JANUXW010000002">
    <property type="protein sequence ID" value="MCS4533218.1"/>
    <property type="molecule type" value="Genomic_DNA"/>
</dbReference>
<protein>
    <submittedName>
        <fullName evidence="8">Sigma-70 family RNA polymerase sigma factor</fullName>
    </submittedName>
</protein>
<comment type="similarity">
    <text evidence="1">Belongs to the sigma-70 factor family. ECF subfamily.</text>
</comment>
<dbReference type="InterPro" id="IPR007627">
    <property type="entry name" value="RNA_pol_sigma70_r2"/>
</dbReference>
<dbReference type="SUPFAM" id="SSF88946">
    <property type="entry name" value="Sigma2 domain of RNA polymerase sigma factors"/>
    <property type="match status" value="1"/>
</dbReference>
<keyword evidence="2" id="KW-0805">Transcription regulation</keyword>
<dbReference type="CDD" id="cd06171">
    <property type="entry name" value="Sigma70_r4"/>
    <property type="match status" value="1"/>
</dbReference>
<feature type="domain" description="RNA polymerase sigma factor 70 region 4 type 2" evidence="7">
    <location>
        <begin position="126"/>
        <end position="175"/>
    </location>
</feature>
<feature type="domain" description="RNA polymerase sigma-70 region 2" evidence="6">
    <location>
        <begin position="10"/>
        <end position="73"/>
    </location>
</feature>
<evidence type="ECO:0000259" key="7">
    <source>
        <dbReference type="Pfam" id="PF08281"/>
    </source>
</evidence>
<evidence type="ECO:0000256" key="3">
    <source>
        <dbReference type="ARBA" id="ARBA00023082"/>
    </source>
</evidence>
<dbReference type="Pfam" id="PF08281">
    <property type="entry name" value="Sigma70_r4_2"/>
    <property type="match status" value="1"/>
</dbReference>
<dbReference type="Proteomes" id="UP001166947">
    <property type="component" value="Unassembled WGS sequence"/>
</dbReference>
<comment type="caution">
    <text evidence="8">The sequence shown here is derived from an EMBL/GenBank/DDBJ whole genome shotgun (WGS) entry which is preliminary data.</text>
</comment>
<dbReference type="InterPro" id="IPR013324">
    <property type="entry name" value="RNA_pol_sigma_r3/r4-like"/>
</dbReference>
<keyword evidence="3" id="KW-0731">Sigma factor</keyword>
<evidence type="ECO:0000256" key="5">
    <source>
        <dbReference type="ARBA" id="ARBA00023163"/>
    </source>
</evidence>
<evidence type="ECO:0000313" key="9">
    <source>
        <dbReference type="Proteomes" id="UP001166947"/>
    </source>
</evidence>
<reference evidence="8" key="1">
    <citation type="submission" date="2022-08" db="EMBL/GenBank/DDBJ databases">
        <authorList>
            <person name="Volokhov D.V."/>
            <person name="Furtak V.A."/>
            <person name="Zagorodnyaya T.A."/>
        </authorList>
    </citation>
    <scope>NUCLEOTIDE SEQUENCE</scope>
    <source>
        <strain evidence="8">CSL10203-ORH2</strain>
    </source>
</reference>
<reference evidence="8" key="2">
    <citation type="journal article" date="2023" name="Curr. Microbiol.">
        <title>Neisseria montereyensis sp. nov., Isolated from Oropharynx of California Sea Lion (Zalophus californianus): Genomic, Phylogenetic, and Phenotypic Study.</title>
        <authorList>
            <person name="Volokhov D.V."/>
            <person name="Zagorodnyaya T.A."/>
            <person name="Furtak V.A."/>
            <person name="Nattanmai G."/>
            <person name="Randall L."/>
            <person name="Jose S."/>
            <person name="Gao Y."/>
            <person name="Gulland F.M."/>
            <person name="Eisenberg T."/>
            <person name="Delmonte P."/>
            <person name="Blom J."/>
            <person name="Mitchell K.K."/>
        </authorList>
    </citation>
    <scope>NUCLEOTIDE SEQUENCE</scope>
    <source>
        <strain evidence="8">CSL10203-ORH2</strain>
    </source>
</reference>
<dbReference type="InterPro" id="IPR014289">
    <property type="entry name" value="RNA_pol_sigma-24-rel"/>
</dbReference>
<evidence type="ECO:0000259" key="6">
    <source>
        <dbReference type="Pfam" id="PF04542"/>
    </source>
</evidence>
<dbReference type="Gene3D" id="1.10.1740.10">
    <property type="match status" value="1"/>
</dbReference>
<gene>
    <name evidence="8" type="ORF">NXS09_02755</name>
</gene>
<proteinExistence type="inferred from homology"/>
<organism evidence="8 9">
    <name type="scientific">Neisseria montereyensis</name>
    <dbReference type="NCBI Taxonomy" id="2973938"/>
    <lineage>
        <taxon>Bacteria</taxon>
        <taxon>Pseudomonadati</taxon>
        <taxon>Pseudomonadota</taxon>
        <taxon>Betaproteobacteria</taxon>
        <taxon>Neisseriales</taxon>
        <taxon>Neisseriaceae</taxon>
        <taxon>Neisseria</taxon>
    </lineage>
</organism>
<name>A0ABT2FAI1_9NEIS</name>
<accession>A0ABT2FAI1</accession>
<keyword evidence="5" id="KW-0804">Transcription</keyword>
<dbReference type="RefSeq" id="WP_259291029.1">
    <property type="nucleotide sequence ID" value="NZ_JANUXW010000002.1"/>
</dbReference>
<evidence type="ECO:0000256" key="4">
    <source>
        <dbReference type="ARBA" id="ARBA00023125"/>
    </source>
</evidence>
<dbReference type="PANTHER" id="PTHR43133">
    <property type="entry name" value="RNA POLYMERASE ECF-TYPE SIGMA FACTO"/>
    <property type="match status" value="1"/>
</dbReference>
<evidence type="ECO:0000256" key="1">
    <source>
        <dbReference type="ARBA" id="ARBA00010641"/>
    </source>
</evidence>
<keyword evidence="9" id="KW-1185">Reference proteome</keyword>
<dbReference type="Gene3D" id="1.10.10.10">
    <property type="entry name" value="Winged helix-like DNA-binding domain superfamily/Winged helix DNA-binding domain"/>
    <property type="match status" value="1"/>
</dbReference>